<dbReference type="InterPro" id="IPR036291">
    <property type="entry name" value="NAD(P)-bd_dom_sf"/>
</dbReference>
<dbReference type="AlphaFoldDB" id="A0A9W9T5C4"/>
<evidence type="ECO:0000259" key="1">
    <source>
        <dbReference type="Pfam" id="PF01408"/>
    </source>
</evidence>
<keyword evidence="3" id="KW-1185">Reference proteome</keyword>
<feature type="domain" description="Gfo/Idh/MocA-like oxidoreductase N-terminal" evidence="1">
    <location>
        <begin position="44"/>
        <end position="148"/>
    </location>
</feature>
<dbReference type="Proteomes" id="UP001150879">
    <property type="component" value="Unassembled WGS sequence"/>
</dbReference>
<sequence length="218" mass="24465">MSQFWQSLQGLRSRILPFAQRTLIFRRVSSFKLLLISEQKRDYNVALIGLGWRGYRTHFLSLVDSPSVSVVAVCDTDQNTLQSFSAQHPTIHTYSSITQLLQHHTLDFAVLSVPHAFHLDCVVALSEKGVPILKEKPVAESCDEYSQMRNFSVPIGITFQKRFEPQFLHLKSLLPLIGDATAIQASLTLNITHLDENWRADTGVGVTVCNLHYEASGA</sequence>
<reference evidence="2" key="2">
    <citation type="journal article" date="2023" name="IMA Fungus">
        <title>Comparative genomic study of the Penicillium genus elucidates a diverse pangenome and 15 lateral gene transfer events.</title>
        <authorList>
            <person name="Petersen C."/>
            <person name="Sorensen T."/>
            <person name="Nielsen M.R."/>
            <person name="Sondergaard T.E."/>
            <person name="Sorensen J.L."/>
            <person name="Fitzpatrick D.A."/>
            <person name="Frisvad J.C."/>
            <person name="Nielsen K.L."/>
        </authorList>
    </citation>
    <scope>NUCLEOTIDE SEQUENCE</scope>
    <source>
        <strain evidence="2">IBT 16849</strain>
    </source>
</reference>
<organism evidence="2 3">
    <name type="scientific">Penicillium cf. griseofulvum</name>
    <dbReference type="NCBI Taxonomy" id="2972120"/>
    <lineage>
        <taxon>Eukaryota</taxon>
        <taxon>Fungi</taxon>
        <taxon>Dikarya</taxon>
        <taxon>Ascomycota</taxon>
        <taxon>Pezizomycotina</taxon>
        <taxon>Eurotiomycetes</taxon>
        <taxon>Eurotiomycetidae</taxon>
        <taxon>Eurotiales</taxon>
        <taxon>Aspergillaceae</taxon>
        <taxon>Penicillium</taxon>
    </lineage>
</organism>
<dbReference type="Pfam" id="PF01408">
    <property type="entry name" value="GFO_IDH_MocA"/>
    <property type="match status" value="1"/>
</dbReference>
<dbReference type="InterPro" id="IPR000683">
    <property type="entry name" value="Gfo/Idh/MocA-like_OxRdtase_N"/>
</dbReference>
<dbReference type="InterPro" id="IPR051450">
    <property type="entry name" value="Gfo/Idh/MocA_Oxidoreductases"/>
</dbReference>
<protein>
    <recommendedName>
        <fullName evidence="1">Gfo/Idh/MocA-like oxidoreductase N-terminal domain-containing protein</fullName>
    </recommendedName>
</protein>
<dbReference type="Gene3D" id="3.40.50.720">
    <property type="entry name" value="NAD(P)-binding Rossmann-like Domain"/>
    <property type="match status" value="1"/>
</dbReference>
<dbReference type="PANTHER" id="PTHR43377:SF1">
    <property type="entry name" value="BILIVERDIN REDUCTASE A"/>
    <property type="match status" value="1"/>
</dbReference>
<dbReference type="SUPFAM" id="SSF51735">
    <property type="entry name" value="NAD(P)-binding Rossmann-fold domains"/>
    <property type="match status" value="1"/>
</dbReference>
<name>A0A9W9T5C4_9EURO</name>
<reference evidence="2" key="1">
    <citation type="submission" date="2022-11" db="EMBL/GenBank/DDBJ databases">
        <authorList>
            <person name="Petersen C."/>
        </authorList>
    </citation>
    <scope>NUCLEOTIDE SEQUENCE</scope>
    <source>
        <strain evidence="2">IBT 16849</strain>
    </source>
</reference>
<dbReference type="PANTHER" id="PTHR43377">
    <property type="entry name" value="BILIVERDIN REDUCTASE A"/>
    <property type="match status" value="1"/>
</dbReference>
<dbReference type="OrthoDB" id="416253at2759"/>
<evidence type="ECO:0000313" key="2">
    <source>
        <dbReference type="EMBL" id="KAJ5210108.1"/>
    </source>
</evidence>
<proteinExistence type="predicted"/>
<dbReference type="EMBL" id="JAPQKP010000001">
    <property type="protein sequence ID" value="KAJ5210108.1"/>
    <property type="molecule type" value="Genomic_DNA"/>
</dbReference>
<accession>A0A9W9T5C4</accession>
<comment type="caution">
    <text evidence="2">The sequence shown here is derived from an EMBL/GenBank/DDBJ whole genome shotgun (WGS) entry which is preliminary data.</text>
</comment>
<evidence type="ECO:0000313" key="3">
    <source>
        <dbReference type="Proteomes" id="UP001150879"/>
    </source>
</evidence>
<dbReference type="GO" id="GO:0000166">
    <property type="term" value="F:nucleotide binding"/>
    <property type="evidence" value="ECO:0007669"/>
    <property type="project" value="InterPro"/>
</dbReference>
<gene>
    <name evidence="2" type="ORF">N7472_000247</name>
</gene>